<dbReference type="PANTHER" id="PTHR33402">
    <property type="entry name" value="VQ MOTIF-CONTAINING PROTEIN 11-LIKE"/>
    <property type="match status" value="1"/>
</dbReference>
<name>A0A251T7Z3_HELAN</name>
<evidence type="ECO:0000313" key="8">
    <source>
        <dbReference type="Proteomes" id="UP000215914"/>
    </source>
</evidence>
<dbReference type="EMBL" id="MNCJ02000326">
    <property type="protein sequence ID" value="KAF5780884.1"/>
    <property type="molecule type" value="Genomic_DNA"/>
</dbReference>
<sequence>MEIITSPPQPTNQPPSPATSSNSNAAQTPPLTPPPVSRSDPHPHPTTFVQADTTSFKQVVQMLTGSSNPTHHPDPTPTPSKSTSSIPPVKTGQQKKYKLYERRNSLKTGLMINPSHSGHGLSSPRVHELLSPSILDFPALTLSPVTPLIQDRFNNNNDNNKSSPSVSEEERVIKEKGFYLHPSPRAATPQLLPLFPVASPRASELSS</sequence>
<dbReference type="Proteomes" id="UP000215914">
    <property type="component" value="Chromosome 11"/>
</dbReference>
<dbReference type="InterPro" id="IPR039611">
    <property type="entry name" value="VQ_4/11/13/19/31/33"/>
</dbReference>
<keyword evidence="2" id="KW-0597">Phosphoprotein</keyword>
<accession>A0A251T7Z3</accession>
<keyword evidence="8" id="KW-1185">Reference proteome</keyword>
<evidence type="ECO:0000256" key="1">
    <source>
        <dbReference type="ARBA" id="ARBA00004123"/>
    </source>
</evidence>
<feature type="region of interest" description="Disordered" evidence="4">
    <location>
        <begin position="1"/>
        <end position="98"/>
    </location>
</feature>
<feature type="compositionally biased region" description="Polar residues" evidence="4">
    <location>
        <begin position="47"/>
        <end position="65"/>
    </location>
</feature>
<dbReference type="InterPro" id="IPR008889">
    <property type="entry name" value="VQ"/>
</dbReference>
<evidence type="ECO:0000313" key="6">
    <source>
        <dbReference type="EMBL" id="KAF5780884.1"/>
    </source>
</evidence>
<reference evidence="7" key="2">
    <citation type="submission" date="2017-02" db="EMBL/GenBank/DDBJ databases">
        <title>Sunflower complete genome.</title>
        <authorList>
            <person name="Langlade N."/>
            <person name="Munos S."/>
        </authorList>
    </citation>
    <scope>NUCLEOTIDE SEQUENCE [LARGE SCALE GENOMIC DNA]</scope>
    <source>
        <tissue evidence="7">Leaves</tissue>
    </source>
</reference>
<organism evidence="7 8">
    <name type="scientific">Helianthus annuus</name>
    <name type="common">Common sunflower</name>
    <dbReference type="NCBI Taxonomy" id="4232"/>
    <lineage>
        <taxon>Eukaryota</taxon>
        <taxon>Viridiplantae</taxon>
        <taxon>Streptophyta</taxon>
        <taxon>Embryophyta</taxon>
        <taxon>Tracheophyta</taxon>
        <taxon>Spermatophyta</taxon>
        <taxon>Magnoliopsida</taxon>
        <taxon>eudicotyledons</taxon>
        <taxon>Gunneridae</taxon>
        <taxon>Pentapetalae</taxon>
        <taxon>asterids</taxon>
        <taxon>campanulids</taxon>
        <taxon>Asterales</taxon>
        <taxon>Asteraceae</taxon>
        <taxon>Asteroideae</taxon>
        <taxon>Heliantheae alliance</taxon>
        <taxon>Heliantheae</taxon>
        <taxon>Helianthus</taxon>
    </lineage>
</organism>
<proteinExistence type="predicted"/>
<reference evidence="6 8" key="1">
    <citation type="journal article" date="2017" name="Nature">
        <title>The sunflower genome provides insights into oil metabolism, flowering and Asterid evolution.</title>
        <authorList>
            <person name="Badouin H."/>
            <person name="Gouzy J."/>
            <person name="Grassa C.J."/>
            <person name="Murat F."/>
            <person name="Staton S.E."/>
            <person name="Cottret L."/>
            <person name="Lelandais-Briere C."/>
            <person name="Owens G.L."/>
            <person name="Carrere S."/>
            <person name="Mayjonade B."/>
            <person name="Legrand L."/>
            <person name="Gill N."/>
            <person name="Kane N.C."/>
            <person name="Bowers J.E."/>
            <person name="Hubner S."/>
            <person name="Bellec A."/>
            <person name="Berard A."/>
            <person name="Berges H."/>
            <person name="Blanchet N."/>
            <person name="Boniface M.C."/>
            <person name="Brunel D."/>
            <person name="Catrice O."/>
            <person name="Chaidir N."/>
            <person name="Claudel C."/>
            <person name="Donnadieu C."/>
            <person name="Faraut T."/>
            <person name="Fievet G."/>
            <person name="Helmstetter N."/>
            <person name="King M."/>
            <person name="Knapp S.J."/>
            <person name="Lai Z."/>
            <person name="Le Paslier M.C."/>
            <person name="Lippi Y."/>
            <person name="Lorenzon L."/>
            <person name="Mandel J.R."/>
            <person name="Marage G."/>
            <person name="Marchand G."/>
            <person name="Marquand E."/>
            <person name="Bret-Mestries E."/>
            <person name="Morien E."/>
            <person name="Nambeesan S."/>
            <person name="Nguyen T."/>
            <person name="Pegot-Espagnet P."/>
            <person name="Pouilly N."/>
            <person name="Raftis F."/>
            <person name="Sallet E."/>
            <person name="Schiex T."/>
            <person name="Thomas J."/>
            <person name="Vandecasteele C."/>
            <person name="Vares D."/>
            <person name="Vear F."/>
            <person name="Vautrin S."/>
            <person name="Crespi M."/>
            <person name="Mangin B."/>
            <person name="Burke J.M."/>
            <person name="Salse J."/>
            <person name="Munos S."/>
            <person name="Vincourt P."/>
            <person name="Rieseberg L.H."/>
            <person name="Langlade N.B."/>
        </authorList>
    </citation>
    <scope>NUCLEOTIDE SEQUENCE [LARGE SCALE GENOMIC DNA]</scope>
    <source>
        <strain evidence="8">cv. SF193</strain>
        <tissue evidence="6">Leaves</tissue>
    </source>
</reference>
<feature type="compositionally biased region" description="Low complexity" evidence="4">
    <location>
        <begin position="79"/>
        <end position="88"/>
    </location>
</feature>
<evidence type="ECO:0000256" key="3">
    <source>
        <dbReference type="ARBA" id="ARBA00023242"/>
    </source>
</evidence>
<reference evidence="6" key="3">
    <citation type="submission" date="2020-06" db="EMBL/GenBank/DDBJ databases">
        <title>Helianthus annuus Genome sequencing and assembly Release 2.</title>
        <authorList>
            <person name="Gouzy J."/>
            <person name="Langlade N."/>
            <person name="Munos S."/>
        </authorList>
    </citation>
    <scope>NUCLEOTIDE SEQUENCE</scope>
    <source>
        <tissue evidence="6">Leaves</tissue>
    </source>
</reference>
<evidence type="ECO:0000256" key="2">
    <source>
        <dbReference type="ARBA" id="ARBA00022553"/>
    </source>
</evidence>
<evidence type="ECO:0000259" key="5">
    <source>
        <dbReference type="Pfam" id="PF05678"/>
    </source>
</evidence>
<gene>
    <name evidence="7" type="ORF">HannXRQ_Chr11g0328531</name>
    <name evidence="6" type="ORF">HanXRQr2_Chr11g0477061</name>
</gene>
<dbReference type="PANTHER" id="PTHR33402:SF17">
    <property type="entry name" value="VQ MOTIF-CONTAINING PROTEIN 33"/>
    <property type="match status" value="1"/>
</dbReference>
<feature type="domain" description="VQ" evidence="5">
    <location>
        <begin position="43"/>
        <end position="67"/>
    </location>
</feature>
<feature type="compositionally biased region" description="Pro residues" evidence="4">
    <location>
        <begin position="7"/>
        <end position="17"/>
    </location>
</feature>
<dbReference type="Pfam" id="PF05678">
    <property type="entry name" value="VQ"/>
    <property type="match status" value="1"/>
</dbReference>
<dbReference type="GO" id="GO:0005634">
    <property type="term" value="C:nucleus"/>
    <property type="evidence" value="ECO:0007669"/>
    <property type="project" value="UniProtKB-SubCell"/>
</dbReference>
<dbReference type="Gramene" id="mRNA:HanXRQr2_Chr11g0477061">
    <property type="protein sequence ID" value="CDS:HanXRQr2_Chr11g0477061.1"/>
    <property type="gene ID" value="HanXRQr2_Chr11g0477061"/>
</dbReference>
<dbReference type="STRING" id="4232.A0A251T7Z3"/>
<protein>
    <submittedName>
        <fullName evidence="7">Putative VQ</fullName>
    </submittedName>
    <submittedName>
        <fullName evidence="6">VQ motif-containing protein 4/11/13/19/31/33</fullName>
    </submittedName>
</protein>
<dbReference type="FunCoup" id="A0A251T7Z3">
    <property type="interactions" value="2159"/>
</dbReference>
<keyword evidence="3" id="KW-0539">Nucleus</keyword>
<dbReference type="OMA" id="NMFAKND"/>
<comment type="subcellular location">
    <subcellularLocation>
        <location evidence="1">Nucleus</location>
    </subcellularLocation>
</comment>
<evidence type="ECO:0000313" key="7">
    <source>
        <dbReference type="EMBL" id="OTG07270.1"/>
    </source>
</evidence>
<dbReference type="OrthoDB" id="784396at2759"/>
<dbReference type="AlphaFoldDB" id="A0A251T7Z3"/>
<evidence type="ECO:0000256" key="4">
    <source>
        <dbReference type="SAM" id="MobiDB-lite"/>
    </source>
</evidence>
<dbReference type="EMBL" id="CM007900">
    <property type="protein sequence ID" value="OTG07270.1"/>
    <property type="molecule type" value="Genomic_DNA"/>
</dbReference>
<feature type="compositionally biased region" description="Low complexity" evidence="4">
    <location>
        <begin position="18"/>
        <end position="29"/>
    </location>
</feature>
<dbReference type="InParanoid" id="A0A251T7Z3"/>